<evidence type="ECO:0000313" key="3">
    <source>
        <dbReference type="EMBL" id="OTG19548.1"/>
    </source>
</evidence>
<dbReference type="InParanoid" id="A0A251U885"/>
<gene>
    <name evidence="3" type="ORF">HannXRQ_Chr08g0235341</name>
    <name evidence="2" type="ORF">HanXRQr2_Chr08g0354671</name>
</gene>
<keyword evidence="1" id="KW-0812">Transmembrane</keyword>
<evidence type="ECO:0000313" key="2">
    <source>
        <dbReference type="EMBL" id="KAF5796687.1"/>
    </source>
</evidence>
<keyword evidence="1" id="KW-1133">Transmembrane helix</keyword>
<protein>
    <recommendedName>
        <fullName evidence="5">Transmembrane protein</fullName>
    </recommendedName>
</protein>
<reference evidence="2" key="3">
    <citation type="submission" date="2020-06" db="EMBL/GenBank/DDBJ databases">
        <title>Helianthus annuus Genome sequencing and assembly Release 2.</title>
        <authorList>
            <person name="Gouzy J."/>
            <person name="Langlade N."/>
            <person name="Munos S."/>
        </authorList>
    </citation>
    <scope>NUCLEOTIDE SEQUENCE</scope>
    <source>
        <tissue evidence="2">Leaves</tissue>
    </source>
</reference>
<dbReference type="EMBL" id="MNCJ02000323">
    <property type="protein sequence ID" value="KAF5796687.1"/>
    <property type="molecule type" value="Genomic_DNA"/>
</dbReference>
<dbReference type="AlphaFoldDB" id="A0A251U885"/>
<keyword evidence="4" id="KW-1185">Reference proteome</keyword>
<evidence type="ECO:0008006" key="5">
    <source>
        <dbReference type="Google" id="ProtNLM"/>
    </source>
</evidence>
<reference evidence="3" key="2">
    <citation type="submission" date="2017-02" db="EMBL/GenBank/DDBJ databases">
        <title>Sunflower complete genome.</title>
        <authorList>
            <person name="Langlade N."/>
            <person name="Munos S."/>
        </authorList>
    </citation>
    <scope>NUCLEOTIDE SEQUENCE [LARGE SCALE GENOMIC DNA]</scope>
    <source>
        <tissue evidence="3">Leaves</tissue>
    </source>
</reference>
<organism evidence="3 4">
    <name type="scientific">Helianthus annuus</name>
    <name type="common">Common sunflower</name>
    <dbReference type="NCBI Taxonomy" id="4232"/>
    <lineage>
        <taxon>Eukaryota</taxon>
        <taxon>Viridiplantae</taxon>
        <taxon>Streptophyta</taxon>
        <taxon>Embryophyta</taxon>
        <taxon>Tracheophyta</taxon>
        <taxon>Spermatophyta</taxon>
        <taxon>Magnoliopsida</taxon>
        <taxon>eudicotyledons</taxon>
        <taxon>Gunneridae</taxon>
        <taxon>Pentapetalae</taxon>
        <taxon>asterids</taxon>
        <taxon>campanulids</taxon>
        <taxon>Asterales</taxon>
        <taxon>Asteraceae</taxon>
        <taxon>Asteroideae</taxon>
        <taxon>Heliantheae alliance</taxon>
        <taxon>Heliantheae</taxon>
        <taxon>Helianthus</taxon>
    </lineage>
</organism>
<dbReference type="Proteomes" id="UP000215914">
    <property type="component" value="Chromosome 8"/>
</dbReference>
<evidence type="ECO:0000313" key="4">
    <source>
        <dbReference type="Proteomes" id="UP000215914"/>
    </source>
</evidence>
<reference evidence="2 4" key="1">
    <citation type="journal article" date="2017" name="Nature">
        <title>The sunflower genome provides insights into oil metabolism, flowering and Asterid evolution.</title>
        <authorList>
            <person name="Badouin H."/>
            <person name="Gouzy J."/>
            <person name="Grassa C.J."/>
            <person name="Murat F."/>
            <person name="Staton S.E."/>
            <person name="Cottret L."/>
            <person name="Lelandais-Briere C."/>
            <person name="Owens G.L."/>
            <person name="Carrere S."/>
            <person name="Mayjonade B."/>
            <person name="Legrand L."/>
            <person name="Gill N."/>
            <person name="Kane N.C."/>
            <person name="Bowers J.E."/>
            <person name="Hubner S."/>
            <person name="Bellec A."/>
            <person name="Berard A."/>
            <person name="Berges H."/>
            <person name="Blanchet N."/>
            <person name="Boniface M.C."/>
            <person name="Brunel D."/>
            <person name="Catrice O."/>
            <person name="Chaidir N."/>
            <person name="Claudel C."/>
            <person name="Donnadieu C."/>
            <person name="Faraut T."/>
            <person name="Fievet G."/>
            <person name="Helmstetter N."/>
            <person name="King M."/>
            <person name="Knapp S.J."/>
            <person name="Lai Z."/>
            <person name="Le Paslier M.C."/>
            <person name="Lippi Y."/>
            <person name="Lorenzon L."/>
            <person name="Mandel J.R."/>
            <person name="Marage G."/>
            <person name="Marchand G."/>
            <person name="Marquand E."/>
            <person name="Bret-Mestries E."/>
            <person name="Morien E."/>
            <person name="Nambeesan S."/>
            <person name="Nguyen T."/>
            <person name="Pegot-Espagnet P."/>
            <person name="Pouilly N."/>
            <person name="Raftis F."/>
            <person name="Sallet E."/>
            <person name="Schiex T."/>
            <person name="Thomas J."/>
            <person name="Vandecasteele C."/>
            <person name="Vares D."/>
            <person name="Vear F."/>
            <person name="Vautrin S."/>
            <person name="Crespi M."/>
            <person name="Mangin B."/>
            <person name="Burke J.M."/>
            <person name="Salse J."/>
            <person name="Munos S."/>
            <person name="Vincourt P."/>
            <person name="Rieseberg L.H."/>
            <person name="Langlade N.B."/>
        </authorList>
    </citation>
    <scope>NUCLEOTIDE SEQUENCE [LARGE SCALE GENOMIC DNA]</scope>
    <source>
        <strain evidence="4">cv. SF193</strain>
        <tissue evidence="2">Leaves</tissue>
    </source>
</reference>
<sequence length="89" mass="10076">MKNVHMETQSILNQSAEIPQSSSTRFSIILSFLFCFFLPFSFICFLYVQSNPFFTFSAIKVGKAGGAKRIERPDSASHTSLDLIREISF</sequence>
<evidence type="ECO:0000256" key="1">
    <source>
        <dbReference type="SAM" id="Phobius"/>
    </source>
</evidence>
<dbReference type="EMBL" id="CM007897">
    <property type="protein sequence ID" value="OTG19548.1"/>
    <property type="molecule type" value="Genomic_DNA"/>
</dbReference>
<dbReference type="Gramene" id="mRNA:HanXRQr2_Chr08g0354671">
    <property type="protein sequence ID" value="mRNA:HanXRQr2_Chr08g0354671"/>
    <property type="gene ID" value="HanXRQr2_Chr08g0354671"/>
</dbReference>
<name>A0A251U885_HELAN</name>
<keyword evidence="1" id="KW-0472">Membrane</keyword>
<accession>A0A251U885</accession>
<feature type="transmembrane region" description="Helical" evidence="1">
    <location>
        <begin position="26"/>
        <end position="48"/>
    </location>
</feature>
<proteinExistence type="predicted"/>